<gene>
    <name evidence="3" type="ORF">IFM89_014254</name>
</gene>
<keyword evidence="1" id="KW-0472">Membrane</keyword>
<dbReference type="AlphaFoldDB" id="A0A835IPZ6"/>
<dbReference type="Pfam" id="PF25276">
    <property type="entry name" value="DUF7870"/>
    <property type="match status" value="1"/>
</dbReference>
<comment type="caution">
    <text evidence="3">The sequence shown here is derived from an EMBL/GenBank/DDBJ whole genome shotgun (WGS) entry which is preliminary data.</text>
</comment>
<evidence type="ECO:0000256" key="1">
    <source>
        <dbReference type="SAM" id="Phobius"/>
    </source>
</evidence>
<dbReference type="Proteomes" id="UP000631114">
    <property type="component" value="Unassembled WGS sequence"/>
</dbReference>
<sequence>MDIQVKKQKYTPRSVMYENQLVITIPNSRVMKVIARSILLALIIVTFPFIESFIQDSRDRSLVVENGLSFNPIDSVLLPLIFQDLIHEGLFKLGDKALFVSSGFYNLNDYENRNILIDNGIDLVSEADQERLSSIPDGSFDFVISSALHASEFVDRSLKIGGIALVQLNTDPSNAFEKPSNYKIVYVRKFDSTIVALRKISDYEKSPAKRRLCSFQSEAKMAALDGLEDVILEPPRGSSSVFKKYSRKTKYLPELTGDSLDGYSRRVFIDVTLPGKSEGSIEWFKENYPTRNRVFDIFNIEMVPEESTMPQIGVSDWLRKNVKKEEYVVMKAEAEVVEEMISSKAICLVDELFLECKHQWQRGKKTRAEGLIGNV</sequence>
<organism evidence="3 4">
    <name type="scientific">Coptis chinensis</name>
    <dbReference type="NCBI Taxonomy" id="261450"/>
    <lineage>
        <taxon>Eukaryota</taxon>
        <taxon>Viridiplantae</taxon>
        <taxon>Streptophyta</taxon>
        <taxon>Embryophyta</taxon>
        <taxon>Tracheophyta</taxon>
        <taxon>Spermatophyta</taxon>
        <taxon>Magnoliopsida</taxon>
        <taxon>Ranunculales</taxon>
        <taxon>Ranunculaceae</taxon>
        <taxon>Coptidoideae</taxon>
        <taxon>Coptis</taxon>
    </lineage>
</organism>
<dbReference type="InterPro" id="IPR057192">
    <property type="entry name" value="DUF7870"/>
</dbReference>
<name>A0A835IPZ6_9MAGN</name>
<evidence type="ECO:0000313" key="4">
    <source>
        <dbReference type="Proteomes" id="UP000631114"/>
    </source>
</evidence>
<keyword evidence="1" id="KW-0812">Transmembrane</keyword>
<accession>A0A835IPZ6</accession>
<dbReference type="PANTHER" id="PTHR33597">
    <property type="entry name" value="OS02G0760400 PROTEIN"/>
    <property type="match status" value="1"/>
</dbReference>
<dbReference type="PANTHER" id="PTHR33597:SF11">
    <property type="entry name" value="OS07G0620600 PROTEIN"/>
    <property type="match status" value="1"/>
</dbReference>
<keyword evidence="4" id="KW-1185">Reference proteome</keyword>
<feature type="transmembrane region" description="Helical" evidence="1">
    <location>
        <begin position="33"/>
        <end position="50"/>
    </location>
</feature>
<evidence type="ECO:0000259" key="2">
    <source>
        <dbReference type="Pfam" id="PF25276"/>
    </source>
</evidence>
<dbReference type="OrthoDB" id="1919622at2759"/>
<dbReference type="EMBL" id="JADFTS010000002">
    <property type="protein sequence ID" value="KAF9620733.1"/>
    <property type="molecule type" value="Genomic_DNA"/>
</dbReference>
<feature type="domain" description="DUF7870" evidence="2">
    <location>
        <begin position="224"/>
        <end position="367"/>
    </location>
</feature>
<reference evidence="3 4" key="1">
    <citation type="submission" date="2020-10" db="EMBL/GenBank/DDBJ databases">
        <title>The Coptis chinensis genome and diversification of protoberbering-type alkaloids.</title>
        <authorList>
            <person name="Wang B."/>
            <person name="Shu S."/>
            <person name="Song C."/>
            <person name="Liu Y."/>
        </authorList>
    </citation>
    <scope>NUCLEOTIDE SEQUENCE [LARGE SCALE GENOMIC DNA]</scope>
    <source>
        <strain evidence="3">HL-2020</strain>
        <tissue evidence="3">Leaf</tissue>
    </source>
</reference>
<evidence type="ECO:0000313" key="3">
    <source>
        <dbReference type="EMBL" id="KAF9620733.1"/>
    </source>
</evidence>
<keyword evidence="1" id="KW-1133">Transmembrane helix</keyword>
<protein>
    <recommendedName>
        <fullName evidence="2">DUF7870 domain-containing protein</fullName>
    </recommendedName>
</protein>
<proteinExistence type="predicted"/>